<protein>
    <recommendedName>
        <fullName evidence="1">PRTase-CE domain-containing protein</fullName>
    </recommendedName>
</protein>
<dbReference type="OrthoDB" id="2084254at2"/>
<feature type="domain" description="PRTase-CE" evidence="1">
    <location>
        <begin position="53"/>
        <end position="360"/>
    </location>
</feature>
<reference evidence="2 3" key="1">
    <citation type="submission" date="2018-12" db="EMBL/GenBank/DDBJ databases">
        <authorList>
            <person name="Toschakov S.V."/>
        </authorList>
    </citation>
    <scope>NUCLEOTIDE SEQUENCE [LARGE SCALE GENOMIC DNA]</scope>
    <source>
        <strain evidence="2 3">GM2012</strain>
    </source>
</reference>
<organism evidence="2 3">
    <name type="scientific">Tautonia sociabilis</name>
    <dbReference type="NCBI Taxonomy" id="2080755"/>
    <lineage>
        <taxon>Bacteria</taxon>
        <taxon>Pseudomonadati</taxon>
        <taxon>Planctomycetota</taxon>
        <taxon>Planctomycetia</taxon>
        <taxon>Isosphaerales</taxon>
        <taxon>Isosphaeraceae</taxon>
        <taxon>Tautonia</taxon>
    </lineage>
</organism>
<evidence type="ECO:0000259" key="1">
    <source>
        <dbReference type="Pfam" id="PF24390"/>
    </source>
</evidence>
<dbReference type="Proteomes" id="UP000280296">
    <property type="component" value="Unassembled WGS sequence"/>
</dbReference>
<dbReference type="InterPro" id="IPR056920">
    <property type="entry name" value="PRTase-CE"/>
</dbReference>
<sequence length="368" mass="41366">MKDALAEKLLAHVLAWEPEDMARERPLLQAMAAYKYDGYQQFFPGMRFIESLARWLARFETPDERHAAYEFVKTRLIFCSADEVTHLVEMAYPDHVRPFLIRRAADELGVNPHHVTKITNSPEFRLLQRECLFLGLSDGARIADFRRANRELNNEQIWQTHELSEARAKGLLKKLASHAAQLAGAGAPPACPKFRTVVLLDDFTASGTSYYRPDKDGPAGKIASFHHAVTEGVLSQIVDGRIDVIVLLYMATEAAKSYLEGHLDTLGRQGPVAYHVEAVQRFSDSIRLRQGGGGPIHGLIDRYYDHSVFDEHFEKGGTDHAKYGYAAGGLPVVLHHNTPNNSIALLWSYDDRDVVGLFPRVQRHKEAP</sequence>
<evidence type="ECO:0000313" key="3">
    <source>
        <dbReference type="Proteomes" id="UP000280296"/>
    </source>
</evidence>
<dbReference type="AlphaFoldDB" id="A0A432MR50"/>
<dbReference type="RefSeq" id="WP_126723543.1">
    <property type="nucleotide sequence ID" value="NZ_RYZH01000002.1"/>
</dbReference>
<proteinExistence type="predicted"/>
<comment type="caution">
    <text evidence="2">The sequence shown here is derived from an EMBL/GenBank/DDBJ whole genome shotgun (WGS) entry which is preliminary data.</text>
</comment>
<keyword evidence="3" id="KW-1185">Reference proteome</keyword>
<reference evidence="2 3" key="2">
    <citation type="submission" date="2019-01" db="EMBL/GenBank/DDBJ databases">
        <title>Tautonia sociabilis, a novel thermotolerant planctomycete of Isosphaeraceae family, isolated from a 4000 m deep subterranean habitat.</title>
        <authorList>
            <person name="Kovaleva O.L."/>
            <person name="Elcheninov A.G."/>
            <person name="Van Heerden E."/>
            <person name="Toshchakov S.V."/>
            <person name="Novikov A."/>
            <person name="Bonch-Osmolovskaya E.A."/>
            <person name="Kublanov I.V."/>
        </authorList>
    </citation>
    <scope>NUCLEOTIDE SEQUENCE [LARGE SCALE GENOMIC DNA]</scope>
    <source>
        <strain evidence="2 3">GM2012</strain>
    </source>
</reference>
<dbReference type="EMBL" id="RYZH01000002">
    <property type="protein sequence ID" value="RUL89466.1"/>
    <property type="molecule type" value="Genomic_DNA"/>
</dbReference>
<accession>A0A432MR50</accession>
<name>A0A432MR50_9BACT</name>
<dbReference type="Pfam" id="PF24390">
    <property type="entry name" value="PRTase-CE"/>
    <property type="match status" value="1"/>
</dbReference>
<evidence type="ECO:0000313" key="2">
    <source>
        <dbReference type="EMBL" id="RUL89466.1"/>
    </source>
</evidence>
<gene>
    <name evidence="2" type="ORF">TsocGM_01450</name>
</gene>